<organism evidence="2 3">
    <name type="scientific">Lobosporangium transversale</name>
    <dbReference type="NCBI Taxonomy" id="64571"/>
    <lineage>
        <taxon>Eukaryota</taxon>
        <taxon>Fungi</taxon>
        <taxon>Fungi incertae sedis</taxon>
        <taxon>Mucoromycota</taxon>
        <taxon>Mortierellomycotina</taxon>
        <taxon>Mortierellomycetes</taxon>
        <taxon>Mortierellales</taxon>
        <taxon>Mortierellaceae</taxon>
        <taxon>Lobosporangium</taxon>
    </lineage>
</organism>
<feature type="chain" id="PRO_5013005660" evidence="1">
    <location>
        <begin position="21"/>
        <end position="146"/>
    </location>
</feature>
<protein>
    <submittedName>
        <fullName evidence="2">Uncharacterized protein</fullName>
    </submittedName>
</protein>
<comment type="caution">
    <text evidence="2">The sequence shown here is derived from an EMBL/GenBank/DDBJ whole genome shotgun (WGS) entry which is preliminary data.</text>
</comment>
<proteinExistence type="predicted"/>
<dbReference type="AlphaFoldDB" id="A0A1Y2GYJ0"/>
<dbReference type="RefSeq" id="XP_021884308.1">
    <property type="nucleotide sequence ID" value="XM_022026390.1"/>
</dbReference>
<evidence type="ECO:0000313" key="3">
    <source>
        <dbReference type="Proteomes" id="UP000193648"/>
    </source>
</evidence>
<keyword evidence="1" id="KW-0732">Signal</keyword>
<dbReference type="Proteomes" id="UP000193648">
    <property type="component" value="Unassembled WGS sequence"/>
</dbReference>
<dbReference type="EMBL" id="MCFF01000007">
    <property type="protein sequence ID" value="ORZ26543.1"/>
    <property type="molecule type" value="Genomic_DNA"/>
</dbReference>
<dbReference type="GeneID" id="33568233"/>
<reference evidence="2 3" key="1">
    <citation type="submission" date="2016-07" db="EMBL/GenBank/DDBJ databases">
        <title>Pervasive Adenine N6-methylation of Active Genes in Fungi.</title>
        <authorList>
            <consortium name="DOE Joint Genome Institute"/>
            <person name="Mondo S.J."/>
            <person name="Dannebaum R.O."/>
            <person name="Kuo R.C."/>
            <person name="Labutti K."/>
            <person name="Haridas S."/>
            <person name="Kuo A."/>
            <person name="Salamov A."/>
            <person name="Ahrendt S.R."/>
            <person name="Lipzen A."/>
            <person name="Sullivan W."/>
            <person name="Andreopoulos W.B."/>
            <person name="Clum A."/>
            <person name="Lindquist E."/>
            <person name="Daum C."/>
            <person name="Ramamoorthy G.K."/>
            <person name="Gryganskyi A."/>
            <person name="Culley D."/>
            <person name="Magnuson J.K."/>
            <person name="James T.Y."/>
            <person name="O'Malley M.A."/>
            <person name="Stajich J.E."/>
            <person name="Spatafora J.W."/>
            <person name="Visel A."/>
            <person name="Grigoriev I.V."/>
        </authorList>
    </citation>
    <scope>NUCLEOTIDE SEQUENCE [LARGE SCALE GENOMIC DNA]</scope>
    <source>
        <strain evidence="2 3">NRRL 3116</strain>
    </source>
</reference>
<name>A0A1Y2GYJ0_9FUNG</name>
<evidence type="ECO:0000313" key="2">
    <source>
        <dbReference type="EMBL" id="ORZ26543.1"/>
    </source>
</evidence>
<gene>
    <name evidence="2" type="ORF">BCR41DRAFT_368588</name>
</gene>
<evidence type="ECO:0000256" key="1">
    <source>
        <dbReference type="SAM" id="SignalP"/>
    </source>
</evidence>
<sequence>MAPLLKSLIVSLALASLIFANPLIAPAAPTSPADYSGFGSYDLGETDVPVPPIKVTPVTDFLPISNVQPIVNVLPPDVNDYSDAYDYPYPNMDYDTDYPYGADYQYDPNYPYGAEYDGYSYDPIEADGLLGGLGSEAVMSLEDAVL</sequence>
<keyword evidence="3" id="KW-1185">Reference proteome</keyword>
<feature type="signal peptide" evidence="1">
    <location>
        <begin position="1"/>
        <end position="20"/>
    </location>
</feature>
<dbReference type="InParanoid" id="A0A1Y2GYJ0"/>
<accession>A0A1Y2GYJ0</accession>